<dbReference type="GO" id="GO:0015740">
    <property type="term" value="P:C4-dicarboxylate transport"/>
    <property type="evidence" value="ECO:0007669"/>
    <property type="project" value="TreeGrafter"/>
</dbReference>
<protein>
    <recommendedName>
        <fullName evidence="9">TRAP transporter small permease protein</fullName>
    </recommendedName>
</protein>
<keyword evidence="7 9" id="KW-0472">Membrane</keyword>
<evidence type="ECO:0000256" key="1">
    <source>
        <dbReference type="ARBA" id="ARBA00004429"/>
    </source>
</evidence>
<keyword evidence="12" id="KW-1185">Reference proteome</keyword>
<keyword evidence="5 9" id="KW-0812">Transmembrane</keyword>
<reference evidence="11" key="1">
    <citation type="submission" date="2022-01" db="EMBL/GenBank/DDBJ databases">
        <authorList>
            <person name="Karlyshev A.V."/>
            <person name="Jaspars M."/>
        </authorList>
    </citation>
    <scope>NUCLEOTIDE SEQUENCE</scope>
    <source>
        <strain evidence="11">AGSA3-2</strain>
    </source>
</reference>
<keyword evidence="3" id="KW-1003">Cell membrane</keyword>
<dbReference type="PANTHER" id="PTHR35011">
    <property type="entry name" value="2,3-DIKETO-L-GULONATE TRAP TRANSPORTER SMALL PERMEASE PROTEIN YIAM"/>
    <property type="match status" value="1"/>
</dbReference>
<keyword evidence="4 9" id="KW-0997">Cell inner membrane</keyword>
<dbReference type="InterPro" id="IPR055348">
    <property type="entry name" value="DctQ"/>
</dbReference>
<keyword evidence="2 9" id="KW-0813">Transport</keyword>
<feature type="transmembrane region" description="Helical" evidence="9">
    <location>
        <begin position="44"/>
        <end position="66"/>
    </location>
</feature>
<comment type="subcellular location">
    <subcellularLocation>
        <location evidence="1 9">Cell inner membrane</location>
        <topology evidence="1 9">Multi-pass membrane protein</topology>
    </subcellularLocation>
</comment>
<feature type="transmembrane region" description="Helical" evidence="9">
    <location>
        <begin position="12"/>
        <end position="32"/>
    </location>
</feature>
<evidence type="ECO:0000256" key="3">
    <source>
        <dbReference type="ARBA" id="ARBA00022475"/>
    </source>
</evidence>
<evidence type="ECO:0000256" key="2">
    <source>
        <dbReference type="ARBA" id="ARBA00022448"/>
    </source>
</evidence>
<dbReference type="KEGG" id="axe:P40_20470"/>
<evidence type="ECO:0000256" key="9">
    <source>
        <dbReference type="RuleBase" id="RU369079"/>
    </source>
</evidence>
<dbReference type="EMBL" id="JAJVKT010000005">
    <property type="protein sequence ID" value="MCE7508057.1"/>
    <property type="molecule type" value="Genomic_DNA"/>
</dbReference>
<gene>
    <name evidence="11" type="ORF">LZG35_05365</name>
</gene>
<comment type="subunit">
    <text evidence="9">The complex comprises the extracytoplasmic solute receptor protein and the two transmembrane proteins.</text>
</comment>
<comment type="function">
    <text evidence="9">Part of the tripartite ATP-independent periplasmic (TRAP) transport system.</text>
</comment>
<dbReference type="PANTHER" id="PTHR35011:SF10">
    <property type="entry name" value="TRAP TRANSPORTER SMALL PERMEASE PROTEIN"/>
    <property type="match status" value="1"/>
</dbReference>
<evidence type="ECO:0000313" key="11">
    <source>
        <dbReference type="EMBL" id="MCE7508057.1"/>
    </source>
</evidence>
<evidence type="ECO:0000256" key="6">
    <source>
        <dbReference type="ARBA" id="ARBA00022989"/>
    </source>
</evidence>
<keyword evidence="6 9" id="KW-1133">Transmembrane helix</keyword>
<dbReference type="InterPro" id="IPR007387">
    <property type="entry name" value="TRAP_DctQ"/>
</dbReference>
<dbReference type="AlphaFoldDB" id="A0A9Q3W481"/>
<dbReference type="GO" id="GO:0005886">
    <property type="term" value="C:plasma membrane"/>
    <property type="evidence" value="ECO:0007669"/>
    <property type="project" value="UniProtKB-SubCell"/>
</dbReference>
<comment type="similarity">
    <text evidence="8 9">Belongs to the TRAP transporter small permease family.</text>
</comment>
<dbReference type="Proteomes" id="UP001107961">
    <property type="component" value="Unassembled WGS sequence"/>
</dbReference>
<dbReference type="GO" id="GO:0022857">
    <property type="term" value="F:transmembrane transporter activity"/>
    <property type="evidence" value="ECO:0007669"/>
    <property type="project" value="UniProtKB-UniRule"/>
</dbReference>
<evidence type="ECO:0000256" key="8">
    <source>
        <dbReference type="ARBA" id="ARBA00038436"/>
    </source>
</evidence>
<comment type="caution">
    <text evidence="11">The sequence shown here is derived from an EMBL/GenBank/DDBJ whole genome shotgun (WGS) entry which is preliminary data.</text>
</comment>
<evidence type="ECO:0000256" key="7">
    <source>
        <dbReference type="ARBA" id="ARBA00023136"/>
    </source>
</evidence>
<feature type="transmembrane region" description="Helical" evidence="9">
    <location>
        <begin position="91"/>
        <end position="108"/>
    </location>
</feature>
<organism evidence="11 12">
    <name type="scientific">Alloalcanivorax xenomutans</name>
    <dbReference type="NCBI Taxonomy" id="1094342"/>
    <lineage>
        <taxon>Bacteria</taxon>
        <taxon>Pseudomonadati</taxon>
        <taxon>Pseudomonadota</taxon>
        <taxon>Gammaproteobacteria</taxon>
        <taxon>Oceanospirillales</taxon>
        <taxon>Alcanivoracaceae</taxon>
        <taxon>Alloalcanivorax</taxon>
    </lineage>
</organism>
<proteinExistence type="inferred from homology"/>
<feature type="domain" description="Tripartite ATP-independent periplasmic transporters DctQ component" evidence="10">
    <location>
        <begin position="26"/>
        <end position="156"/>
    </location>
</feature>
<dbReference type="RefSeq" id="WP_080531720.1">
    <property type="nucleotide sequence ID" value="NZ_CBDDTQ010000003.1"/>
</dbReference>
<sequence length="192" mass="21128">MYALGRWLSKITNLMTVIGGLAIALMMLHVTADVVGRFVFGTPIPGTITIVSHYYMIVAAFVPLAYAEQKNGHITVEVVTERLPQVVQKHLEGWALAFSGVVFSFLTVRTWGEALSKHAINASVVQGDASISVWQTYFVLPVGIGLMTVVLFYKFIVYLFGLKSGLDQERAQPDEMPLAATHLADVEKEDAR</sequence>
<evidence type="ECO:0000256" key="5">
    <source>
        <dbReference type="ARBA" id="ARBA00022692"/>
    </source>
</evidence>
<name>A0A9Q3W481_9GAMM</name>
<evidence type="ECO:0000259" key="10">
    <source>
        <dbReference type="Pfam" id="PF04290"/>
    </source>
</evidence>
<feature type="transmembrane region" description="Helical" evidence="9">
    <location>
        <begin position="138"/>
        <end position="160"/>
    </location>
</feature>
<evidence type="ECO:0000256" key="4">
    <source>
        <dbReference type="ARBA" id="ARBA00022519"/>
    </source>
</evidence>
<dbReference type="Pfam" id="PF04290">
    <property type="entry name" value="DctQ"/>
    <property type="match status" value="1"/>
</dbReference>
<accession>A0A9Q3W481</accession>
<evidence type="ECO:0000313" key="12">
    <source>
        <dbReference type="Proteomes" id="UP001107961"/>
    </source>
</evidence>